<dbReference type="InterPro" id="IPR021858">
    <property type="entry name" value="Fun_TF"/>
</dbReference>
<dbReference type="Pfam" id="PF11951">
    <property type="entry name" value="Fungal_trans_2"/>
    <property type="match status" value="1"/>
</dbReference>
<organism evidence="4 5">
    <name type="scientific">Microdochium trichocladiopsis</name>
    <dbReference type="NCBI Taxonomy" id="1682393"/>
    <lineage>
        <taxon>Eukaryota</taxon>
        <taxon>Fungi</taxon>
        <taxon>Dikarya</taxon>
        <taxon>Ascomycota</taxon>
        <taxon>Pezizomycotina</taxon>
        <taxon>Sordariomycetes</taxon>
        <taxon>Xylariomycetidae</taxon>
        <taxon>Xylariales</taxon>
        <taxon>Microdochiaceae</taxon>
        <taxon>Microdochium</taxon>
    </lineage>
</organism>
<evidence type="ECO:0000313" key="4">
    <source>
        <dbReference type="EMBL" id="KAH7016430.1"/>
    </source>
</evidence>
<dbReference type="GO" id="GO:0005634">
    <property type="term" value="C:nucleus"/>
    <property type="evidence" value="ECO:0007669"/>
    <property type="project" value="UniProtKB-SubCell"/>
</dbReference>
<comment type="caution">
    <text evidence="4">The sequence shown here is derived from an EMBL/GenBank/DDBJ whole genome shotgun (WGS) entry which is preliminary data.</text>
</comment>
<dbReference type="PANTHER" id="PTHR37534:SF39">
    <property type="entry name" value="TRANSCRIPTION FACTOR DOMAIN-CONTAINING PROTEIN"/>
    <property type="match status" value="1"/>
</dbReference>
<dbReference type="RefSeq" id="XP_046006054.1">
    <property type="nucleotide sequence ID" value="XM_046150833.1"/>
</dbReference>
<dbReference type="GeneID" id="70180379"/>
<dbReference type="GO" id="GO:0003700">
    <property type="term" value="F:DNA-binding transcription factor activity"/>
    <property type="evidence" value="ECO:0007669"/>
    <property type="project" value="TreeGrafter"/>
</dbReference>
<gene>
    <name evidence="4" type="ORF">B0I36DRAFT_254734</name>
</gene>
<comment type="subcellular location">
    <subcellularLocation>
        <location evidence="1">Nucleus</location>
    </subcellularLocation>
</comment>
<name>A0A9P8XWI8_9PEZI</name>
<accession>A0A9P8XWI8</accession>
<dbReference type="AlphaFoldDB" id="A0A9P8XWI8"/>
<dbReference type="PANTHER" id="PTHR37534">
    <property type="entry name" value="TRANSCRIPTIONAL ACTIVATOR PROTEIN UGA3"/>
    <property type="match status" value="1"/>
</dbReference>
<evidence type="ECO:0000256" key="1">
    <source>
        <dbReference type="ARBA" id="ARBA00004123"/>
    </source>
</evidence>
<keyword evidence="5" id="KW-1185">Reference proteome</keyword>
<reference evidence="4" key="1">
    <citation type="journal article" date="2021" name="Nat. Commun.">
        <title>Genetic determinants of endophytism in the Arabidopsis root mycobiome.</title>
        <authorList>
            <person name="Mesny F."/>
            <person name="Miyauchi S."/>
            <person name="Thiergart T."/>
            <person name="Pickel B."/>
            <person name="Atanasova L."/>
            <person name="Karlsson M."/>
            <person name="Huettel B."/>
            <person name="Barry K.W."/>
            <person name="Haridas S."/>
            <person name="Chen C."/>
            <person name="Bauer D."/>
            <person name="Andreopoulos W."/>
            <person name="Pangilinan J."/>
            <person name="LaButti K."/>
            <person name="Riley R."/>
            <person name="Lipzen A."/>
            <person name="Clum A."/>
            <person name="Drula E."/>
            <person name="Henrissat B."/>
            <person name="Kohler A."/>
            <person name="Grigoriev I.V."/>
            <person name="Martin F.M."/>
            <person name="Hacquard S."/>
        </authorList>
    </citation>
    <scope>NUCLEOTIDE SEQUENCE</scope>
    <source>
        <strain evidence="4">MPI-CAGE-CH-0230</strain>
    </source>
</reference>
<sequence>MRLSWPSARDKKRANVGRPPPSALSSAQAADHTLFINTTWQDMELYEHLSRRTQASPRPPPTADPWRQPQLGTNHRDLVNHFHDSAYLSLVVFDGKPAQMRDSLIRMALANDSILGLALFQALLAYSSVHRSGVDQRALQLKISALHTLSAFNKATPLSSAEAAQHVATSMLLGAFDILQPAAGSGEWLWYTQGAMDVVQATSIRDQSHDSDIGHLLDWVHYHDALSRFPVQHWQHKSLARDVPNSKFGNPLGEPHMSLTRHRPAIPSPNPTFAIINLLSEACDTLLDPRDLRSHTQEYQNHLRTLESRLAAIQPRSESAYSDEAVLPIEIFRTATQIYITRASESPWDTPASLDSLVETAFTGPIRDCYCPHFFPLFILACEARADERRTQILSLIERTAADGRVRNRAWLKNMVHSIWVHQDLHADSDLLVNYAGIMSAVISSSDTVPSFV</sequence>
<evidence type="ECO:0000313" key="5">
    <source>
        <dbReference type="Proteomes" id="UP000756346"/>
    </source>
</evidence>
<dbReference type="EMBL" id="JAGTJQ010000012">
    <property type="protein sequence ID" value="KAH7016430.1"/>
    <property type="molecule type" value="Genomic_DNA"/>
</dbReference>
<dbReference type="GO" id="GO:0000976">
    <property type="term" value="F:transcription cis-regulatory region binding"/>
    <property type="evidence" value="ECO:0007669"/>
    <property type="project" value="TreeGrafter"/>
</dbReference>
<dbReference type="GO" id="GO:0045944">
    <property type="term" value="P:positive regulation of transcription by RNA polymerase II"/>
    <property type="evidence" value="ECO:0007669"/>
    <property type="project" value="TreeGrafter"/>
</dbReference>
<protein>
    <submittedName>
        <fullName evidence="4">Fungal-specific transcription factor domain-containing protein</fullName>
    </submittedName>
</protein>
<evidence type="ECO:0000256" key="3">
    <source>
        <dbReference type="SAM" id="MobiDB-lite"/>
    </source>
</evidence>
<proteinExistence type="predicted"/>
<feature type="region of interest" description="Disordered" evidence="3">
    <location>
        <begin position="51"/>
        <end position="70"/>
    </location>
</feature>
<feature type="region of interest" description="Disordered" evidence="3">
    <location>
        <begin position="1"/>
        <end position="28"/>
    </location>
</feature>
<evidence type="ECO:0000256" key="2">
    <source>
        <dbReference type="ARBA" id="ARBA00023242"/>
    </source>
</evidence>
<dbReference type="OrthoDB" id="5130013at2759"/>
<dbReference type="Proteomes" id="UP000756346">
    <property type="component" value="Unassembled WGS sequence"/>
</dbReference>
<keyword evidence="2" id="KW-0539">Nucleus</keyword>